<reference evidence="1" key="1">
    <citation type="submission" date="2022-09" db="EMBL/GenBank/DDBJ databases">
        <title>Intensive care unit water sources are persistently colonized with multi-drug resistant bacteria and are the site of extensive horizontal gene transfer of antibiotic resistance genes.</title>
        <authorList>
            <person name="Diorio-Toth L."/>
        </authorList>
    </citation>
    <scope>NUCLEOTIDE SEQUENCE</scope>
    <source>
        <strain evidence="1">GD03725</strain>
    </source>
</reference>
<dbReference type="EMBL" id="JAOCIL010000003">
    <property type="protein sequence ID" value="MDH1440263.1"/>
    <property type="molecule type" value="Genomic_DNA"/>
</dbReference>
<accession>A0AA42QUK5</accession>
<dbReference type="AlphaFoldDB" id="A0AA42QUK5"/>
<dbReference type="Proteomes" id="UP001161567">
    <property type="component" value="Unassembled WGS sequence"/>
</dbReference>
<comment type="caution">
    <text evidence="1">The sequence shown here is derived from an EMBL/GenBank/DDBJ whole genome shotgun (WGS) entry which is preliminary data.</text>
</comment>
<evidence type="ECO:0000313" key="2">
    <source>
        <dbReference type="Proteomes" id="UP001161567"/>
    </source>
</evidence>
<sequence length="150" mass="15915">MYAIDNLPVDYSELQTLNLCSNKIIGGGFPFALDGGLPLIIGSGTTPSIWLQAINNSNSKDLILLVDNNVPTVKEISVTKPENGVIEVYFRNEVKILRVKSTGSNAAVVSVLDLRPIGLNILGNQSELKIGGSSFSNNTVQGAKVFLGLG</sequence>
<proteinExistence type="predicted"/>
<evidence type="ECO:0000313" key="1">
    <source>
        <dbReference type="EMBL" id="MDH1440263.1"/>
    </source>
</evidence>
<organism evidence="1 2">
    <name type="scientific">Acinetobacter johnsonii</name>
    <dbReference type="NCBI Taxonomy" id="40214"/>
    <lineage>
        <taxon>Bacteria</taxon>
        <taxon>Pseudomonadati</taxon>
        <taxon>Pseudomonadota</taxon>
        <taxon>Gammaproteobacteria</taxon>
        <taxon>Moraxellales</taxon>
        <taxon>Moraxellaceae</taxon>
        <taxon>Acinetobacter</taxon>
    </lineage>
</organism>
<gene>
    <name evidence="1" type="ORF">N5I27_18425</name>
</gene>
<protein>
    <submittedName>
        <fullName evidence="1">Uncharacterized protein</fullName>
    </submittedName>
</protein>
<dbReference type="RefSeq" id="WP_180086599.1">
    <property type="nucleotide sequence ID" value="NZ_JAOCIL010000003.1"/>
</dbReference>
<name>A0AA42QUK5_ACIJO</name>